<protein>
    <submittedName>
        <fullName evidence="1">Uncharacterized protein</fullName>
    </submittedName>
</protein>
<name>A0AAE0S2I8_9BIVA</name>
<comment type="caution">
    <text evidence="1">The sequence shown here is derived from an EMBL/GenBank/DDBJ whole genome shotgun (WGS) entry which is preliminary data.</text>
</comment>
<evidence type="ECO:0000313" key="1">
    <source>
        <dbReference type="EMBL" id="KAK3583989.1"/>
    </source>
</evidence>
<proteinExistence type="predicted"/>
<accession>A0AAE0S2I8</accession>
<gene>
    <name evidence="1" type="ORF">CHS0354_022567</name>
    <name evidence="2" type="ORF">CHS0354_041564</name>
</gene>
<reference evidence="1" key="3">
    <citation type="submission" date="2023-05" db="EMBL/GenBank/DDBJ databases">
        <authorList>
            <person name="Smith C.H."/>
        </authorList>
    </citation>
    <scope>NUCLEOTIDE SEQUENCE</scope>
    <source>
        <strain evidence="1">CHS0354</strain>
        <tissue evidence="1">Mantle</tissue>
    </source>
</reference>
<dbReference type="AlphaFoldDB" id="A0AAE0S2I8"/>
<evidence type="ECO:0000313" key="2">
    <source>
        <dbReference type="EMBL" id="KAK3609514.1"/>
    </source>
</evidence>
<reference evidence="1" key="2">
    <citation type="journal article" date="2021" name="Genome Biol. Evol.">
        <title>Developing a high-quality reference genome for a parasitic bivalve with doubly uniparental inheritance (Bivalvia: Unionida).</title>
        <authorList>
            <person name="Smith C.H."/>
        </authorList>
    </citation>
    <scope>NUCLEOTIDE SEQUENCE</scope>
    <source>
        <strain evidence="1">CHS0354</strain>
        <tissue evidence="1">Mantle</tissue>
    </source>
</reference>
<dbReference type="EMBL" id="JAEAOA010002347">
    <property type="protein sequence ID" value="KAK3609514.1"/>
    <property type="molecule type" value="Genomic_DNA"/>
</dbReference>
<dbReference type="EMBL" id="JAEAOA010001367">
    <property type="protein sequence ID" value="KAK3583989.1"/>
    <property type="molecule type" value="Genomic_DNA"/>
</dbReference>
<organism evidence="1 3">
    <name type="scientific">Potamilus streckersoni</name>
    <dbReference type="NCBI Taxonomy" id="2493646"/>
    <lineage>
        <taxon>Eukaryota</taxon>
        <taxon>Metazoa</taxon>
        <taxon>Spiralia</taxon>
        <taxon>Lophotrochozoa</taxon>
        <taxon>Mollusca</taxon>
        <taxon>Bivalvia</taxon>
        <taxon>Autobranchia</taxon>
        <taxon>Heteroconchia</taxon>
        <taxon>Palaeoheterodonta</taxon>
        <taxon>Unionida</taxon>
        <taxon>Unionoidea</taxon>
        <taxon>Unionidae</taxon>
        <taxon>Ambleminae</taxon>
        <taxon>Lampsilini</taxon>
        <taxon>Potamilus</taxon>
    </lineage>
</organism>
<keyword evidence="3" id="KW-1185">Reference proteome</keyword>
<reference evidence="1" key="1">
    <citation type="journal article" date="2021" name="Genome Biol. Evol.">
        <title>A High-Quality Reference Genome for a Parasitic Bivalve with Doubly Uniparental Inheritance (Bivalvia: Unionida).</title>
        <authorList>
            <person name="Smith C.H."/>
        </authorList>
    </citation>
    <scope>NUCLEOTIDE SEQUENCE</scope>
    <source>
        <strain evidence="1">CHS0354</strain>
    </source>
</reference>
<evidence type="ECO:0000313" key="3">
    <source>
        <dbReference type="Proteomes" id="UP001195483"/>
    </source>
</evidence>
<dbReference type="Proteomes" id="UP001195483">
    <property type="component" value="Unassembled WGS sequence"/>
</dbReference>
<sequence>MPKPLSLLIQQIPWKEIHDHIQSVEDYHCLLRELCPLNWGRRVVCVLVTCFLGFRLPSDHLWTLYEQYVPLQKQNMKVMPLNAHEKLILLKALRFHLDTSKPLRENKIRQLLGTEEVYEDVCVACDLHPHWTDVRDWKSVGFEAWTKEVANYARDL</sequence>